<dbReference type="EMBL" id="JADEXP010000211">
    <property type="protein sequence ID" value="MBE9068894.1"/>
    <property type="molecule type" value="Genomic_DNA"/>
</dbReference>
<organism evidence="3 4">
    <name type="scientific">Leptolyngbya cf. ectocarpi LEGE 11479</name>
    <dbReference type="NCBI Taxonomy" id="1828722"/>
    <lineage>
        <taxon>Bacteria</taxon>
        <taxon>Bacillati</taxon>
        <taxon>Cyanobacteriota</taxon>
        <taxon>Cyanophyceae</taxon>
        <taxon>Leptolyngbyales</taxon>
        <taxon>Leptolyngbyaceae</taxon>
        <taxon>Leptolyngbya group</taxon>
        <taxon>Leptolyngbya</taxon>
    </lineage>
</organism>
<dbReference type="InterPro" id="IPR046357">
    <property type="entry name" value="PPIase_dom_sf"/>
</dbReference>
<reference evidence="3" key="1">
    <citation type="submission" date="2020-10" db="EMBL/GenBank/DDBJ databases">
        <authorList>
            <person name="Castelo-Branco R."/>
            <person name="Eusebio N."/>
            <person name="Adriana R."/>
            <person name="Vieira A."/>
            <person name="Brugerolle De Fraissinette N."/>
            <person name="Rezende De Castro R."/>
            <person name="Schneider M.P."/>
            <person name="Vasconcelos V."/>
            <person name="Leao P.N."/>
        </authorList>
    </citation>
    <scope>NUCLEOTIDE SEQUENCE</scope>
    <source>
        <strain evidence="3">LEGE 11479</strain>
    </source>
</reference>
<evidence type="ECO:0000313" key="4">
    <source>
        <dbReference type="Proteomes" id="UP000615026"/>
    </source>
</evidence>
<evidence type="ECO:0000259" key="2">
    <source>
        <dbReference type="PROSITE" id="PS50198"/>
    </source>
</evidence>
<protein>
    <submittedName>
        <fullName evidence="3">Peptidylprolyl isomerase</fullName>
    </submittedName>
</protein>
<dbReference type="RefSeq" id="WP_193994819.1">
    <property type="nucleotide sequence ID" value="NZ_JADEXP010000211.1"/>
</dbReference>
<evidence type="ECO:0000313" key="3">
    <source>
        <dbReference type="EMBL" id="MBE9068894.1"/>
    </source>
</evidence>
<keyword evidence="1" id="KW-0697">Rotamase</keyword>
<dbReference type="Proteomes" id="UP000615026">
    <property type="component" value="Unassembled WGS sequence"/>
</dbReference>
<dbReference type="PROSITE" id="PS50198">
    <property type="entry name" value="PPIC_PPIASE_2"/>
    <property type="match status" value="1"/>
</dbReference>
<name>A0A928ZWU1_LEPEC</name>
<dbReference type="Pfam" id="PF00639">
    <property type="entry name" value="Rotamase"/>
    <property type="match status" value="1"/>
</dbReference>
<evidence type="ECO:0000256" key="1">
    <source>
        <dbReference type="PROSITE-ProRule" id="PRU00278"/>
    </source>
</evidence>
<dbReference type="InterPro" id="IPR000297">
    <property type="entry name" value="PPIase_PpiC"/>
</dbReference>
<feature type="domain" description="PpiC" evidence="2">
    <location>
        <begin position="114"/>
        <end position="206"/>
    </location>
</feature>
<keyword evidence="1 3" id="KW-0413">Isomerase</keyword>
<comment type="caution">
    <text evidence="3">The sequence shown here is derived from an EMBL/GenBank/DDBJ whole genome shotgun (WGS) entry which is preliminary data.</text>
</comment>
<sequence length="236" mass="27338">MHPTLNLEHTLTAESELFTLLRRYRLLPQLQRDLIIDRAIANIQLTDIAQRTAQEQFNHRHQLSSDAERQAFGMTKGLSLDDLNAMVIRHTKIEKFKQEKWGHQIGSYFLKCKDQLDRVIYSMIRTQDNYLAQELYFRLQNDEDTFADLARCYSTGLEAKLGGLVGPVALGKLNAELAHILSISHPGQLWPVSQLGEYFVILRFEQHVPVEYDHAMQQQLLNECFEAWLTEQIATI</sequence>
<keyword evidence="4" id="KW-1185">Reference proteome</keyword>
<dbReference type="AlphaFoldDB" id="A0A928ZWU1"/>
<dbReference type="SUPFAM" id="SSF54534">
    <property type="entry name" value="FKBP-like"/>
    <property type="match status" value="1"/>
</dbReference>
<proteinExistence type="predicted"/>
<accession>A0A928ZWU1</accession>
<gene>
    <name evidence="3" type="ORF">IQ260_19815</name>
</gene>
<dbReference type="GO" id="GO:0003755">
    <property type="term" value="F:peptidyl-prolyl cis-trans isomerase activity"/>
    <property type="evidence" value="ECO:0007669"/>
    <property type="project" value="UniProtKB-KW"/>
</dbReference>
<dbReference type="Gene3D" id="3.10.50.40">
    <property type="match status" value="1"/>
</dbReference>